<dbReference type="SUPFAM" id="SSF52540">
    <property type="entry name" value="P-loop containing nucleoside triphosphate hydrolases"/>
    <property type="match status" value="1"/>
</dbReference>
<dbReference type="InterPro" id="IPR027417">
    <property type="entry name" value="P-loop_NTPase"/>
</dbReference>
<dbReference type="Pfam" id="PF03308">
    <property type="entry name" value="MeaB"/>
    <property type="match status" value="1"/>
</dbReference>
<organism evidence="6 7">
    <name type="scientific">Flavonifractor plautii</name>
    <name type="common">Fusobacterium plautii</name>
    <dbReference type="NCBI Taxonomy" id="292800"/>
    <lineage>
        <taxon>Bacteria</taxon>
        <taxon>Bacillati</taxon>
        <taxon>Bacillota</taxon>
        <taxon>Clostridia</taxon>
        <taxon>Eubacteriales</taxon>
        <taxon>Oscillospiraceae</taxon>
        <taxon>Flavonifractor</taxon>
    </lineage>
</organism>
<dbReference type="PANTHER" id="PTHR43087:SF1">
    <property type="entry name" value="LAO_AO TRANSPORT SYSTEM ATPASE"/>
    <property type="match status" value="1"/>
</dbReference>
<dbReference type="CDD" id="cd03114">
    <property type="entry name" value="MMAA-like"/>
    <property type="match status" value="1"/>
</dbReference>
<dbReference type="PANTHER" id="PTHR43087">
    <property type="entry name" value="LYSINE/ARGININE/ORNITHINE TRANSPORT SYSTEM KINASE"/>
    <property type="match status" value="1"/>
</dbReference>
<sequence length="330" mass="35436">MVPGMTDDFAALLERGRTGDKRAVARLISLIEQGGETARSVLTQLWPHTGRARIFGITGPPGAGKSTLTNALTKCWRAKGLRVGIIAVDPTSPFTGGAILGDRVRMGDLTLDTGVFIRSMGTRGQLGGLSPATAGAVHALDACGYDLILLETVGVGQSEVAVMEIADLVLVLNVPGLGDDVQAIKAGILEIGDLFAVNKADRPGADRTANELRAMLELGEDEKRPLPVLLVSASQGTGVTELCEELERQYLLLDGNGELARRRALRLRSELLTLVREGIEQRLLRPLLDSPMFAQSLERFQSRTESPYRWAEKFVTQISGGGPGYELHKS</sequence>
<dbReference type="EC" id="3.6.-.-" evidence="6"/>
<dbReference type="Proteomes" id="UP000095746">
    <property type="component" value="Unassembled WGS sequence"/>
</dbReference>
<keyword evidence="2" id="KW-0547">Nucleotide-binding</keyword>
<dbReference type="InterPro" id="IPR052040">
    <property type="entry name" value="GTPase/Isobutyryl-CoA_mutase"/>
</dbReference>
<dbReference type="InterPro" id="IPR005129">
    <property type="entry name" value="GTPase_ArgK"/>
</dbReference>
<accession>A0A174C8C5</accession>
<gene>
    <name evidence="6" type="ORF">ERS852411_00939</name>
</gene>
<dbReference type="GO" id="GO:0003924">
    <property type="term" value="F:GTPase activity"/>
    <property type="evidence" value="ECO:0007669"/>
    <property type="project" value="InterPro"/>
</dbReference>
<reference evidence="6 7" key="1">
    <citation type="submission" date="2015-09" db="EMBL/GenBank/DDBJ databases">
        <authorList>
            <consortium name="Pathogen Informatics"/>
        </authorList>
    </citation>
    <scope>NUCLEOTIDE SEQUENCE [LARGE SCALE GENOMIC DNA]</scope>
    <source>
        <strain evidence="6 7">2789STDY5608854</strain>
    </source>
</reference>
<comment type="similarity">
    <text evidence="1">Belongs to the SIMIBI class G3E GTPase family. ArgK/MeaB subfamily.</text>
</comment>
<evidence type="ECO:0000256" key="1">
    <source>
        <dbReference type="ARBA" id="ARBA00009625"/>
    </source>
</evidence>
<dbReference type="NCBIfam" id="TIGR00750">
    <property type="entry name" value="lao"/>
    <property type="match status" value="1"/>
</dbReference>
<evidence type="ECO:0000256" key="4">
    <source>
        <dbReference type="ARBA" id="ARBA00023134"/>
    </source>
</evidence>
<dbReference type="Gene3D" id="3.40.50.300">
    <property type="entry name" value="P-loop containing nucleotide triphosphate hydrolases"/>
    <property type="match status" value="1"/>
</dbReference>
<dbReference type="EMBL" id="CYZT01000042">
    <property type="protein sequence ID" value="CUO08145.1"/>
    <property type="molecule type" value="Genomic_DNA"/>
</dbReference>
<protein>
    <submittedName>
        <fullName evidence="6">Probable GTPase Rv1496/MT1543</fullName>
        <ecNumber evidence="6">3.6.-.-</ecNumber>
    </submittedName>
</protein>
<evidence type="ECO:0000256" key="5">
    <source>
        <dbReference type="ARBA" id="ARBA00023186"/>
    </source>
</evidence>
<evidence type="ECO:0000256" key="3">
    <source>
        <dbReference type="ARBA" id="ARBA00022801"/>
    </source>
</evidence>
<dbReference type="AlphaFoldDB" id="A0A174C8C5"/>
<keyword evidence="3 6" id="KW-0378">Hydrolase</keyword>
<dbReference type="GO" id="GO:0005525">
    <property type="term" value="F:GTP binding"/>
    <property type="evidence" value="ECO:0007669"/>
    <property type="project" value="UniProtKB-KW"/>
</dbReference>
<name>A0A174C8C5_FLAPL</name>
<evidence type="ECO:0000313" key="6">
    <source>
        <dbReference type="EMBL" id="CUO08145.1"/>
    </source>
</evidence>
<keyword evidence="4" id="KW-0342">GTP-binding</keyword>
<evidence type="ECO:0000256" key="2">
    <source>
        <dbReference type="ARBA" id="ARBA00022741"/>
    </source>
</evidence>
<proteinExistence type="inferred from homology"/>
<keyword evidence="5" id="KW-0143">Chaperone</keyword>
<evidence type="ECO:0000313" key="7">
    <source>
        <dbReference type="Proteomes" id="UP000095746"/>
    </source>
</evidence>